<comment type="pathway">
    <text evidence="4">Carbohydrate degradation; glycolysis; pyruvate from D-glyceraldehyde 3-phosphate: step 3/5.</text>
</comment>
<dbReference type="NCBIfam" id="TIGR01258">
    <property type="entry name" value="pgm_1"/>
    <property type="match status" value="1"/>
</dbReference>
<dbReference type="GO" id="GO:0004619">
    <property type="term" value="F:phosphoglycerate mutase activity"/>
    <property type="evidence" value="ECO:0007669"/>
    <property type="project" value="UniProtKB-UniRule"/>
</dbReference>
<dbReference type="PANTHER" id="PTHR11931">
    <property type="entry name" value="PHOSPHOGLYCERATE MUTASE"/>
    <property type="match status" value="1"/>
</dbReference>
<evidence type="ECO:0000256" key="2">
    <source>
        <dbReference type="ARBA" id="ARBA00023152"/>
    </source>
</evidence>
<dbReference type="EMBL" id="MWWS01000002">
    <property type="protein sequence ID" value="OZG50928.1"/>
    <property type="molecule type" value="Genomic_DNA"/>
</dbReference>
<dbReference type="InterPro" id="IPR013078">
    <property type="entry name" value="His_Pase_superF_clade-1"/>
</dbReference>
<organism evidence="8 9">
    <name type="scientific">Bombiscardovia coagulans</name>
    <dbReference type="NCBI Taxonomy" id="686666"/>
    <lineage>
        <taxon>Bacteria</taxon>
        <taxon>Bacillati</taxon>
        <taxon>Actinomycetota</taxon>
        <taxon>Actinomycetes</taxon>
        <taxon>Bifidobacteriales</taxon>
        <taxon>Bifidobacteriaceae</taxon>
        <taxon>Bombiscardovia</taxon>
    </lineage>
</organism>
<keyword evidence="2 4" id="KW-0324">Glycolysis</keyword>
<keyword evidence="4" id="KW-0312">Gluconeogenesis</keyword>
<comment type="caution">
    <text evidence="4">Lacks conserved residue(s) required for the propagation of feature annotation.</text>
</comment>
<feature type="binding site" evidence="4 6">
    <location>
        <begin position="117"/>
        <end position="118"/>
    </location>
    <ligand>
        <name>substrate</name>
    </ligand>
</feature>
<evidence type="ECO:0000256" key="7">
    <source>
        <dbReference type="PIRSR" id="PIRSR613078-3"/>
    </source>
</evidence>
<feature type="binding site" evidence="4 6">
    <location>
        <position position="63"/>
    </location>
    <ligand>
        <name>substrate</name>
    </ligand>
</feature>
<dbReference type="CDD" id="cd07067">
    <property type="entry name" value="HP_PGM_like"/>
    <property type="match status" value="1"/>
</dbReference>
<dbReference type="InterPro" id="IPR005952">
    <property type="entry name" value="Phosphogly_mut1"/>
</dbReference>
<evidence type="ECO:0000256" key="5">
    <source>
        <dbReference type="PIRSR" id="PIRSR613078-1"/>
    </source>
</evidence>
<feature type="active site" description="Proton donor/acceptor" evidence="4 5">
    <location>
        <position position="90"/>
    </location>
</feature>
<dbReference type="AlphaFoldDB" id="A0A261EVP2"/>
<dbReference type="Proteomes" id="UP000216004">
    <property type="component" value="Unassembled WGS sequence"/>
</dbReference>
<reference evidence="8 9" key="1">
    <citation type="journal article" date="2017" name="BMC Genomics">
        <title>Comparative genomic and phylogenomic analyses of the Bifidobacteriaceae family.</title>
        <authorList>
            <person name="Lugli G.A."/>
            <person name="Milani C."/>
            <person name="Turroni F."/>
            <person name="Duranti S."/>
            <person name="Mancabelli L."/>
            <person name="Mangifesta M."/>
            <person name="Ferrario C."/>
            <person name="Modesto M."/>
            <person name="Mattarelli P."/>
            <person name="Jiri K."/>
            <person name="van Sinderen D."/>
            <person name="Ventura M."/>
        </authorList>
    </citation>
    <scope>NUCLEOTIDE SEQUENCE [LARGE SCALE GENOMIC DNA]</scope>
    <source>
        <strain evidence="8 9">DSM 22924</strain>
    </source>
</reference>
<evidence type="ECO:0000313" key="9">
    <source>
        <dbReference type="Proteomes" id="UP000216004"/>
    </source>
</evidence>
<evidence type="ECO:0000256" key="6">
    <source>
        <dbReference type="PIRSR" id="PIRSR613078-2"/>
    </source>
</evidence>
<dbReference type="SUPFAM" id="SSF53254">
    <property type="entry name" value="Phosphoglycerate mutase-like"/>
    <property type="match status" value="1"/>
</dbReference>
<dbReference type="HAMAP" id="MF_01039">
    <property type="entry name" value="PGAM_GpmA"/>
    <property type="match status" value="1"/>
</dbReference>
<dbReference type="SMART" id="SM00855">
    <property type="entry name" value="PGAM"/>
    <property type="match status" value="1"/>
</dbReference>
<evidence type="ECO:0000313" key="8">
    <source>
        <dbReference type="EMBL" id="OZG50928.1"/>
    </source>
</evidence>
<comment type="function">
    <text evidence="4">Catalyzes the interconversion of 2-phosphoglycerate and 3-phosphoglycerate.</text>
</comment>
<dbReference type="GO" id="GO:0006094">
    <property type="term" value="P:gluconeogenesis"/>
    <property type="evidence" value="ECO:0007669"/>
    <property type="project" value="UniProtKB-UniRule"/>
</dbReference>
<feature type="binding site" evidence="4 6">
    <location>
        <begin position="90"/>
        <end position="93"/>
    </location>
    <ligand>
        <name>substrate</name>
    </ligand>
</feature>
<keyword evidence="3 4" id="KW-0413">Isomerase</keyword>
<protein>
    <recommendedName>
        <fullName evidence="4">2,3-bisphosphoglycerate-dependent phosphoglycerate mutase</fullName>
        <shortName evidence="4">BPG-dependent PGAM</shortName>
        <shortName evidence="4">PGAM</shortName>
        <shortName evidence="4">Phosphoglyceromutase</shortName>
        <shortName evidence="4">dPGM</shortName>
        <ecNumber evidence="4">5.4.2.11</ecNumber>
    </recommendedName>
</protein>
<dbReference type="EC" id="5.4.2.11" evidence="4"/>
<feature type="active site" description="Tele-phosphohistidine intermediate" evidence="4 5">
    <location>
        <position position="10"/>
    </location>
</feature>
<dbReference type="OrthoDB" id="9781415at2"/>
<gene>
    <name evidence="4" type="primary">gpmA</name>
    <name evidence="8" type="ORF">BOCO_0114</name>
</gene>
<dbReference type="Pfam" id="PF00300">
    <property type="entry name" value="His_Phos_1"/>
    <property type="match status" value="2"/>
</dbReference>
<evidence type="ECO:0000256" key="4">
    <source>
        <dbReference type="HAMAP-Rule" id="MF_01039"/>
    </source>
</evidence>
<comment type="similarity">
    <text evidence="1 4">Belongs to the phosphoglycerate mutase family. BPG-dependent PGAM subfamily.</text>
</comment>
<proteinExistence type="inferred from homology"/>
<dbReference type="PIRSF" id="PIRSF000709">
    <property type="entry name" value="6PFK_2-Ptase"/>
    <property type="match status" value="1"/>
</dbReference>
<dbReference type="Gene3D" id="3.40.50.1240">
    <property type="entry name" value="Phosphoglycerate mutase-like"/>
    <property type="match status" value="1"/>
</dbReference>
<dbReference type="InterPro" id="IPR029033">
    <property type="entry name" value="His_PPase_superfam"/>
</dbReference>
<dbReference type="RefSeq" id="WP_094722171.1">
    <property type="nucleotide sequence ID" value="NZ_MWWS01000002.1"/>
</dbReference>
<feature type="site" description="Transition state stabilizer" evidence="4 7">
    <location>
        <position position="192"/>
    </location>
</feature>
<comment type="catalytic activity">
    <reaction evidence="4">
        <text>(2R)-2-phosphoglycerate = (2R)-3-phosphoglycerate</text>
        <dbReference type="Rhea" id="RHEA:15901"/>
        <dbReference type="ChEBI" id="CHEBI:58272"/>
        <dbReference type="ChEBI" id="CHEBI:58289"/>
        <dbReference type="EC" id="5.4.2.11"/>
    </reaction>
</comment>
<name>A0A261EVP2_9BIFI</name>
<dbReference type="GO" id="GO:0006096">
    <property type="term" value="P:glycolytic process"/>
    <property type="evidence" value="ECO:0007669"/>
    <property type="project" value="UniProtKB-UniRule"/>
</dbReference>
<keyword evidence="9" id="KW-1185">Reference proteome</keyword>
<accession>A0A261EVP2</accession>
<evidence type="ECO:0000256" key="3">
    <source>
        <dbReference type="ARBA" id="ARBA00023235"/>
    </source>
</evidence>
<comment type="caution">
    <text evidence="8">The sequence shown here is derived from an EMBL/GenBank/DDBJ whole genome shotgun (WGS) entry which is preliminary data.</text>
</comment>
<evidence type="ECO:0000256" key="1">
    <source>
        <dbReference type="ARBA" id="ARBA00006717"/>
    </source>
</evidence>
<sequence length="265" mass="29929">MVGQLIIMRHGQSEWTRPNVNRFAGWVDVDLSTHGRQQAKRAGELLTECDIYPDLVFTSVLRRSIITANLILDKIDRLWIPVERSWRLNERHYGAFQGQTRPAMLKQYGTAAFKIYRRSYDVAPPAIARNSPYSQANDPRYGSRYKDHIDAIEPARITAESLQDLQKRFYPYWEARIAPQILAGKTVLVVTHGSVVRVLIKMLEHISQQAIRNVNVPTGVPMIYRFTTSPAGRLVPLKAGEYLDPDAATSGIAQVVALGETSKNT</sequence>
<dbReference type="UniPathway" id="UPA00109">
    <property type="reaction ID" value="UER00186"/>
</dbReference>